<dbReference type="RefSeq" id="WP_308456315.1">
    <property type="nucleotide sequence ID" value="NZ_JAJEQM010000007.1"/>
</dbReference>
<comment type="caution">
    <text evidence="3">The sequence shown here is derived from an EMBL/GenBank/DDBJ whole genome shotgun (WGS) entry which is preliminary data.</text>
</comment>
<keyword evidence="1" id="KW-1133">Transmembrane helix</keyword>
<keyword evidence="1" id="KW-0472">Membrane</keyword>
<evidence type="ECO:0000313" key="4">
    <source>
        <dbReference type="Proteomes" id="UP001198242"/>
    </source>
</evidence>
<keyword evidence="1" id="KW-0812">Transmembrane</keyword>
<feature type="transmembrane region" description="Helical" evidence="1">
    <location>
        <begin position="7"/>
        <end position="25"/>
    </location>
</feature>
<dbReference type="Pfam" id="PF14238">
    <property type="entry name" value="DUF4340"/>
    <property type="match status" value="1"/>
</dbReference>
<proteinExistence type="predicted"/>
<dbReference type="Proteomes" id="UP001198242">
    <property type="component" value="Unassembled WGS sequence"/>
</dbReference>
<gene>
    <name evidence="3" type="ORF">LKE05_06575</name>
</gene>
<evidence type="ECO:0000259" key="2">
    <source>
        <dbReference type="Pfam" id="PF14238"/>
    </source>
</evidence>
<dbReference type="InterPro" id="IPR025641">
    <property type="entry name" value="DUF4340"/>
</dbReference>
<evidence type="ECO:0000256" key="1">
    <source>
        <dbReference type="SAM" id="Phobius"/>
    </source>
</evidence>
<evidence type="ECO:0000313" key="3">
    <source>
        <dbReference type="EMBL" id="MCC2210453.1"/>
    </source>
</evidence>
<protein>
    <submittedName>
        <fullName evidence="3">DUF4340 domain-containing protein</fullName>
    </submittedName>
</protein>
<dbReference type="EMBL" id="JAJEQM010000007">
    <property type="protein sequence ID" value="MCC2210453.1"/>
    <property type="molecule type" value="Genomic_DNA"/>
</dbReference>
<sequence length="459" mass="51068">MSKTTKSIIIAASVIIVLIVGTIVISNIDTSKDNNVDTTDDLYSIYSADTTDILSVKAESENGTITVKSIGDSEWSVNDMDASEIDSSKAGALVGTISTLSSKNKIEENPVDLSQYGLDNPQVTVTVEKKNGQIDKMIIGDLSPTLGEYFVMKDGDNTVYTMYDFKVDTLKKPISYYKEFNRFNINIDNINDIKIVRSDETIEIRILSNINNNTNNVWEMVQPYQSGANDDYIDNKILAPIEEISLTTPIENADGGFSEKSPVLMITVKPYDNSTGKYGEEYTETLTIGRTEGDMTYVKYKEQVFKVSSDIISFANDSSYNIVSKLQALVDISEVKSVTVEYNGAEHTIDITHNDSDMTFVLDGQKVDTKITQAIYKSIVGLAVDGVYKDETLGDTVMKIKYKGIKSSSDTEIEFKSIDDLYCALIRNGKTEFTIKKSKLNEFMDLFNTYVENPEKQGD</sequence>
<accession>A0AAE3DYU7</accession>
<reference evidence="3 4" key="1">
    <citation type="submission" date="2021-10" db="EMBL/GenBank/DDBJ databases">
        <title>Anaerobic single-cell dispensing facilitates the cultivation of human gut bacteria.</title>
        <authorList>
            <person name="Afrizal A."/>
        </authorList>
    </citation>
    <scope>NUCLEOTIDE SEQUENCE [LARGE SCALE GENOMIC DNA]</scope>
    <source>
        <strain evidence="3 4">CLA-AA-H232</strain>
    </source>
</reference>
<feature type="domain" description="DUF4340" evidence="2">
    <location>
        <begin position="75"/>
        <end position="233"/>
    </location>
</feature>
<organism evidence="3 4">
    <name type="scientific">Hominilimicola fabiformis</name>
    <dbReference type="NCBI Taxonomy" id="2885356"/>
    <lineage>
        <taxon>Bacteria</taxon>
        <taxon>Bacillati</taxon>
        <taxon>Bacillota</taxon>
        <taxon>Clostridia</taxon>
        <taxon>Eubacteriales</taxon>
        <taxon>Oscillospiraceae</taxon>
        <taxon>Hominilimicola</taxon>
    </lineage>
</organism>
<dbReference type="AlphaFoldDB" id="A0AAE3DYU7"/>
<keyword evidence="4" id="KW-1185">Reference proteome</keyword>
<name>A0AAE3DYU7_9FIRM</name>